<protein>
    <recommendedName>
        <fullName evidence="4">DUF2946 domain-containing protein</fullName>
    </recommendedName>
</protein>
<dbReference type="EMBL" id="RWJF01000001">
    <property type="protein sequence ID" value="RST30706.1"/>
    <property type="molecule type" value="Genomic_DNA"/>
</dbReference>
<gene>
    <name evidence="2" type="ORF">HMF7854_07570</name>
</gene>
<dbReference type="RefSeq" id="WP_126718540.1">
    <property type="nucleotide sequence ID" value="NZ_RWJF01000001.1"/>
</dbReference>
<reference evidence="2 3" key="1">
    <citation type="submission" date="2018-12" db="EMBL/GenBank/DDBJ databases">
        <title>Sphingomonas sp. HMF7854 Genome sequencing and assembly.</title>
        <authorList>
            <person name="Cha I."/>
            <person name="Kang H."/>
            <person name="Kim H."/>
            <person name="Kang J."/>
            <person name="Joh K."/>
        </authorList>
    </citation>
    <scope>NUCLEOTIDE SEQUENCE [LARGE SCALE GENOMIC DNA]</scope>
    <source>
        <strain evidence="2 3">HMF7854</strain>
    </source>
</reference>
<name>A0A429V9V8_9SPHN</name>
<evidence type="ECO:0000313" key="2">
    <source>
        <dbReference type="EMBL" id="RST30706.1"/>
    </source>
</evidence>
<proteinExistence type="predicted"/>
<organism evidence="2 3">
    <name type="scientific">Sphingomonas ginkgonis</name>
    <dbReference type="NCBI Taxonomy" id="2315330"/>
    <lineage>
        <taxon>Bacteria</taxon>
        <taxon>Pseudomonadati</taxon>
        <taxon>Pseudomonadota</taxon>
        <taxon>Alphaproteobacteria</taxon>
        <taxon>Sphingomonadales</taxon>
        <taxon>Sphingomonadaceae</taxon>
        <taxon>Sphingomonas</taxon>
    </lineage>
</organism>
<accession>A0A429V9V8</accession>
<evidence type="ECO:0008006" key="4">
    <source>
        <dbReference type="Google" id="ProtNLM"/>
    </source>
</evidence>
<keyword evidence="1" id="KW-0732">Signal</keyword>
<evidence type="ECO:0000256" key="1">
    <source>
        <dbReference type="SAM" id="SignalP"/>
    </source>
</evidence>
<dbReference type="AlphaFoldDB" id="A0A429V9V8"/>
<keyword evidence="3" id="KW-1185">Reference proteome</keyword>
<evidence type="ECO:0000313" key="3">
    <source>
        <dbReference type="Proteomes" id="UP000274661"/>
    </source>
</evidence>
<comment type="caution">
    <text evidence="2">The sequence shown here is derived from an EMBL/GenBank/DDBJ whole genome shotgun (WGS) entry which is preliminary data.</text>
</comment>
<feature type="chain" id="PRO_5019322683" description="DUF2946 domain-containing protein" evidence="1">
    <location>
        <begin position="26"/>
        <end position="100"/>
    </location>
</feature>
<dbReference type="Proteomes" id="UP000274661">
    <property type="component" value="Unassembled WGS sequence"/>
</dbReference>
<feature type="signal peptide" evidence="1">
    <location>
        <begin position="1"/>
        <end position="25"/>
    </location>
</feature>
<sequence length="100" mass="10144">MTRLSVLLLAFAALLLSPFGQQAMAAGHCLGRPAAAHHMDGHGAKPATAADGCCTALVAALPDQSYPAPVPPAAAERRERALVAQLSGIEPTGQDPPPRG</sequence>